<evidence type="ECO:0008006" key="3">
    <source>
        <dbReference type="Google" id="ProtNLM"/>
    </source>
</evidence>
<reference evidence="2" key="1">
    <citation type="submission" date="2018-09" db="EMBL/GenBank/DDBJ databases">
        <authorList>
            <person name="Livingstone P.G."/>
            <person name="Whitworth D.E."/>
        </authorList>
    </citation>
    <scope>NUCLEOTIDE SEQUENCE [LARGE SCALE GENOMIC DNA]</scope>
    <source>
        <strain evidence="2">CA040B</strain>
    </source>
</reference>
<keyword evidence="2" id="KW-1185">Reference proteome</keyword>
<sequence>MTEEERFEEILGELGELLLDLGDLSSCVLLIGGQVLALQSLQQGGTGVISIETDTGIVVERGFSFEPDLLFDMDGTEFMAERLPEVLKQRGYTRTREFRWSKALPGGQMDIDLFAPTGVEAGALPTPMTPLQDARLALRRKQPVNLTLGGKTLRILLPDAAGFLAMKERAKREQRPEKTKDSFDMFAYVKLVGPEAVRASLQQAGEEGRALRGRLLDLFWNAAAPGVRDVITYAASLDTDEQELLAQAAVDLFAEL</sequence>
<proteinExistence type="predicted"/>
<dbReference type="OrthoDB" id="5523523at2"/>
<dbReference type="AlphaFoldDB" id="A0A3A8NVI0"/>
<dbReference type="Proteomes" id="UP000273405">
    <property type="component" value="Unassembled WGS sequence"/>
</dbReference>
<name>A0A3A8NVI0_9BACT</name>
<dbReference type="EMBL" id="RAWG01000039">
    <property type="protein sequence ID" value="RKH45165.1"/>
    <property type="molecule type" value="Genomic_DNA"/>
</dbReference>
<evidence type="ECO:0000313" key="1">
    <source>
        <dbReference type="EMBL" id="RKH45165.1"/>
    </source>
</evidence>
<comment type="caution">
    <text evidence="1">The sequence shown here is derived from an EMBL/GenBank/DDBJ whole genome shotgun (WGS) entry which is preliminary data.</text>
</comment>
<protein>
    <recommendedName>
        <fullName evidence="3">Nucleotidyl transferase AbiEii/AbiGii toxin family protein</fullName>
    </recommendedName>
</protein>
<organism evidence="1 2">
    <name type="scientific">Corallococcus sicarius</name>
    <dbReference type="NCBI Taxonomy" id="2316726"/>
    <lineage>
        <taxon>Bacteria</taxon>
        <taxon>Pseudomonadati</taxon>
        <taxon>Myxococcota</taxon>
        <taxon>Myxococcia</taxon>
        <taxon>Myxococcales</taxon>
        <taxon>Cystobacterineae</taxon>
        <taxon>Myxococcaceae</taxon>
        <taxon>Corallococcus</taxon>
    </lineage>
</organism>
<evidence type="ECO:0000313" key="2">
    <source>
        <dbReference type="Proteomes" id="UP000273405"/>
    </source>
</evidence>
<gene>
    <name evidence="1" type="ORF">D7X12_08645</name>
</gene>
<accession>A0A3A8NVI0</accession>